<keyword evidence="8" id="KW-0969">Cilium</keyword>
<evidence type="ECO:0000256" key="4">
    <source>
        <dbReference type="RuleBase" id="RU362116"/>
    </source>
</evidence>
<dbReference type="InterPro" id="IPR053967">
    <property type="entry name" value="LlgE_F_G-like_D1"/>
</dbReference>
<dbReference type="PANTHER" id="PTHR30435">
    <property type="entry name" value="FLAGELLAR PROTEIN"/>
    <property type="match status" value="1"/>
</dbReference>
<dbReference type="InterPro" id="IPR020013">
    <property type="entry name" value="Flagellar_FlgE/F/G"/>
</dbReference>
<reference evidence="8" key="1">
    <citation type="submission" date="2022-11" db="EMBL/GenBank/DDBJ databases">
        <title>Draft genome sequence of Hoeflea poritis E7-10 and Hoeflea prorocentri PM5-8, separated from scleractinian coral Porites lutea and marine dinoflagellate.</title>
        <authorList>
            <person name="Zhang G."/>
            <person name="Wei Q."/>
            <person name="Cai L."/>
        </authorList>
    </citation>
    <scope>NUCLEOTIDE SEQUENCE</scope>
    <source>
        <strain evidence="8">PM5-8</strain>
    </source>
</reference>
<keyword evidence="9" id="KW-1185">Reference proteome</keyword>
<protein>
    <submittedName>
        <fullName evidence="8">Flagellar basal-body rod protein FlgF</fullName>
    </submittedName>
</protein>
<evidence type="ECO:0000256" key="1">
    <source>
        <dbReference type="ARBA" id="ARBA00004117"/>
    </source>
</evidence>
<dbReference type="RefSeq" id="WP_267991626.1">
    <property type="nucleotide sequence ID" value="NZ_JAPJZI010000001.1"/>
</dbReference>
<dbReference type="AlphaFoldDB" id="A0A9X3UKU6"/>
<accession>A0A9X3UKU6</accession>
<organism evidence="8 9">
    <name type="scientific">Hoeflea prorocentri</name>
    <dbReference type="NCBI Taxonomy" id="1922333"/>
    <lineage>
        <taxon>Bacteria</taxon>
        <taxon>Pseudomonadati</taxon>
        <taxon>Pseudomonadota</taxon>
        <taxon>Alphaproteobacteria</taxon>
        <taxon>Hyphomicrobiales</taxon>
        <taxon>Rhizobiaceae</taxon>
        <taxon>Hoeflea</taxon>
    </lineage>
</organism>
<dbReference type="Pfam" id="PF00460">
    <property type="entry name" value="Flg_bb_rod"/>
    <property type="match status" value="1"/>
</dbReference>
<dbReference type="SUPFAM" id="SSF117143">
    <property type="entry name" value="Flagellar hook protein flgE"/>
    <property type="match status" value="1"/>
</dbReference>
<dbReference type="InterPro" id="IPR037925">
    <property type="entry name" value="FlgE/F/G-like"/>
</dbReference>
<evidence type="ECO:0000256" key="3">
    <source>
        <dbReference type="ARBA" id="ARBA00023143"/>
    </source>
</evidence>
<evidence type="ECO:0000259" key="6">
    <source>
        <dbReference type="Pfam" id="PF06429"/>
    </source>
</evidence>
<name>A0A9X3UKU6_9HYPH</name>
<evidence type="ECO:0000313" key="9">
    <source>
        <dbReference type="Proteomes" id="UP001151234"/>
    </source>
</evidence>
<dbReference type="GO" id="GO:0009425">
    <property type="term" value="C:bacterial-type flagellum basal body"/>
    <property type="evidence" value="ECO:0007669"/>
    <property type="project" value="UniProtKB-SubCell"/>
</dbReference>
<dbReference type="PANTHER" id="PTHR30435:SF19">
    <property type="entry name" value="FLAGELLAR BASAL-BODY ROD PROTEIN FLGG"/>
    <property type="match status" value="1"/>
</dbReference>
<dbReference type="InterPro" id="IPR001444">
    <property type="entry name" value="Flag_bb_rod_N"/>
</dbReference>
<evidence type="ECO:0000256" key="2">
    <source>
        <dbReference type="ARBA" id="ARBA00009677"/>
    </source>
</evidence>
<dbReference type="NCBIfam" id="NF009282">
    <property type="entry name" value="PRK12642.1"/>
    <property type="match status" value="1"/>
</dbReference>
<dbReference type="Proteomes" id="UP001151234">
    <property type="component" value="Unassembled WGS sequence"/>
</dbReference>
<feature type="domain" description="Flagellar basal body rod protein N-terminal" evidence="5">
    <location>
        <begin position="5"/>
        <end position="35"/>
    </location>
</feature>
<evidence type="ECO:0000259" key="7">
    <source>
        <dbReference type="Pfam" id="PF22692"/>
    </source>
</evidence>
<dbReference type="InterPro" id="IPR010930">
    <property type="entry name" value="Flg_bb/hook_C_dom"/>
</dbReference>
<sequence length="236" mass="24927">MQSSLYVALSSQIALVNRLNTLADNVANASTVGYRPTEIRFESLMNEGTAFVSDGETYLSSVGGGMTQTESLLDFAVQGDGWFAIETPAGMTLTRDGRFTMSEAGELVTLNGYPVLDPGGAPIQLNGNAEPPKVSRDGIIRQEGAIVGSIGVFTADLEQGFVRFENSGVVPAGEPEPVVDQTNSGVLQGYLEYSGVNAMAEMSRLIMVTRAFESTASLVKKSEGTLDEAIRTLGAV</sequence>
<comment type="caution">
    <text evidence="8">The sequence shown here is derived from an EMBL/GenBank/DDBJ whole genome shotgun (WGS) entry which is preliminary data.</text>
</comment>
<dbReference type="GO" id="GO:0071978">
    <property type="term" value="P:bacterial-type flagellum-dependent swarming motility"/>
    <property type="evidence" value="ECO:0007669"/>
    <property type="project" value="TreeGrafter"/>
</dbReference>
<dbReference type="Pfam" id="PF22692">
    <property type="entry name" value="LlgE_F_G_D1"/>
    <property type="match status" value="1"/>
</dbReference>
<dbReference type="Pfam" id="PF06429">
    <property type="entry name" value="Flg_bbr_C"/>
    <property type="match status" value="1"/>
</dbReference>
<comment type="subcellular location">
    <subcellularLocation>
        <location evidence="1 4">Bacterial flagellum basal body</location>
    </subcellularLocation>
</comment>
<comment type="similarity">
    <text evidence="2 4">Belongs to the flagella basal body rod proteins family.</text>
</comment>
<proteinExistence type="inferred from homology"/>
<dbReference type="NCBIfam" id="TIGR03506">
    <property type="entry name" value="FlgEFG_subfam"/>
    <property type="match status" value="1"/>
</dbReference>
<evidence type="ECO:0000259" key="5">
    <source>
        <dbReference type="Pfam" id="PF00460"/>
    </source>
</evidence>
<gene>
    <name evidence="8" type="primary">flgF</name>
    <name evidence="8" type="ORF">OQ273_16605</name>
</gene>
<evidence type="ECO:0000313" key="8">
    <source>
        <dbReference type="EMBL" id="MDA5400202.1"/>
    </source>
</evidence>
<keyword evidence="8" id="KW-0966">Cell projection</keyword>
<feature type="domain" description="Flagellar basal-body/hook protein C-terminal" evidence="6">
    <location>
        <begin position="188"/>
        <end position="231"/>
    </location>
</feature>
<keyword evidence="8" id="KW-0282">Flagellum</keyword>
<feature type="domain" description="Flagellar hook protein FlgE/F/G-like D1" evidence="7">
    <location>
        <begin position="76"/>
        <end position="140"/>
    </location>
</feature>
<keyword evidence="3 4" id="KW-0975">Bacterial flagellum</keyword>
<dbReference type="EMBL" id="JAPJZI010000001">
    <property type="protein sequence ID" value="MDA5400202.1"/>
    <property type="molecule type" value="Genomic_DNA"/>
</dbReference>